<sequence>RRETCGESEPESDRWPAHLAAGWVKRGRGIRRVGTPHRSRVGDREKETLAAVVQICLGWWRYGYGAAHHGREADSEDPRRCPAGSRLFSCSGTC</sequence>
<proteinExistence type="predicted"/>
<organism evidence="1 2">
    <name type="scientific">Aegilops tauschii subsp. strangulata</name>
    <name type="common">Goatgrass</name>
    <dbReference type="NCBI Taxonomy" id="200361"/>
    <lineage>
        <taxon>Eukaryota</taxon>
        <taxon>Viridiplantae</taxon>
        <taxon>Streptophyta</taxon>
        <taxon>Embryophyta</taxon>
        <taxon>Tracheophyta</taxon>
        <taxon>Spermatophyta</taxon>
        <taxon>Magnoliopsida</taxon>
        <taxon>Liliopsida</taxon>
        <taxon>Poales</taxon>
        <taxon>Poaceae</taxon>
        <taxon>BOP clade</taxon>
        <taxon>Pooideae</taxon>
        <taxon>Triticodae</taxon>
        <taxon>Triticeae</taxon>
        <taxon>Triticinae</taxon>
        <taxon>Aegilops</taxon>
    </lineage>
</organism>
<reference evidence="1" key="3">
    <citation type="journal article" date="2017" name="Nature">
        <title>Genome sequence of the progenitor of the wheat D genome Aegilops tauschii.</title>
        <authorList>
            <person name="Luo M.C."/>
            <person name="Gu Y.Q."/>
            <person name="Puiu D."/>
            <person name="Wang H."/>
            <person name="Twardziok S.O."/>
            <person name="Deal K.R."/>
            <person name="Huo N."/>
            <person name="Zhu T."/>
            <person name="Wang L."/>
            <person name="Wang Y."/>
            <person name="McGuire P.E."/>
            <person name="Liu S."/>
            <person name="Long H."/>
            <person name="Ramasamy R.K."/>
            <person name="Rodriguez J.C."/>
            <person name="Van S.L."/>
            <person name="Yuan L."/>
            <person name="Wang Z."/>
            <person name="Xia Z."/>
            <person name="Xiao L."/>
            <person name="Anderson O.D."/>
            <person name="Ouyang S."/>
            <person name="Liang Y."/>
            <person name="Zimin A.V."/>
            <person name="Pertea G."/>
            <person name="Qi P."/>
            <person name="Bennetzen J.L."/>
            <person name="Dai X."/>
            <person name="Dawson M.W."/>
            <person name="Muller H.G."/>
            <person name="Kugler K."/>
            <person name="Rivarola-Duarte L."/>
            <person name="Spannagl M."/>
            <person name="Mayer K.F.X."/>
            <person name="Lu F.H."/>
            <person name="Bevan M.W."/>
            <person name="Leroy P."/>
            <person name="Li P."/>
            <person name="You F.M."/>
            <person name="Sun Q."/>
            <person name="Liu Z."/>
            <person name="Lyons E."/>
            <person name="Wicker T."/>
            <person name="Salzberg S.L."/>
            <person name="Devos K.M."/>
            <person name="Dvorak J."/>
        </authorList>
    </citation>
    <scope>NUCLEOTIDE SEQUENCE [LARGE SCALE GENOMIC DNA]</scope>
    <source>
        <strain evidence="1">cv. AL8/78</strain>
    </source>
</reference>
<keyword evidence="2" id="KW-1185">Reference proteome</keyword>
<dbReference type="AlphaFoldDB" id="A0A453DUP7"/>
<name>A0A453DUP7_AEGTS</name>
<reference evidence="2" key="2">
    <citation type="journal article" date="2017" name="Nat. Plants">
        <title>The Aegilops tauschii genome reveals multiple impacts of transposons.</title>
        <authorList>
            <person name="Zhao G."/>
            <person name="Zou C."/>
            <person name="Li K."/>
            <person name="Wang K."/>
            <person name="Li T."/>
            <person name="Gao L."/>
            <person name="Zhang X."/>
            <person name="Wang H."/>
            <person name="Yang Z."/>
            <person name="Liu X."/>
            <person name="Jiang W."/>
            <person name="Mao L."/>
            <person name="Kong X."/>
            <person name="Jiao Y."/>
            <person name="Jia J."/>
        </authorList>
    </citation>
    <scope>NUCLEOTIDE SEQUENCE [LARGE SCALE GENOMIC DNA]</scope>
    <source>
        <strain evidence="2">cv. AL8/78</strain>
    </source>
</reference>
<protein>
    <submittedName>
        <fullName evidence="1">Uncharacterized protein</fullName>
    </submittedName>
</protein>
<evidence type="ECO:0000313" key="2">
    <source>
        <dbReference type="Proteomes" id="UP000015105"/>
    </source>
</evidence>
<evidence type="ECO:0000313" key="1">
    <source>
        <dbReference type="EnsemblPlants" id="AET3Gv20093900.3"/>
    </source>
</evidence>
<reference evidence="1" key="5">
    <citation type="journal article" date="2021" name="G3 (Bethesda)">
        <title>Aegilops tauschii genome assembly Aet v5.0 features greater sequence contiguity and improved annotation.</title>
        <authorList>
            <person name="Wang L."/>
            <person name="Zhu T."/>
            <person name="Rodriguez J.C."/>
            <person name="Deal K.R."/>
            <person name="Dubcovsky J."/>
            <person name="McGuire P.E."/>
            <person name="Lux T."/>
            <person name="Spannagl M."/>
            <person name="Mayer K.F.X."/>
            <person name="Baldrich P."/>
            <person name="Meyers B.C."/>
            <person name="Huo N."/>
            <person name="Gu Y.Q."/>
            <person name="Zhou H."/>
            <person name="Devos K.M."/>
            <person name="Bennetzen J.L."/>
            <person name="Unver T."/>
            <person name="Budak H."/>
            <person name="Gulick P.J."/>
            <person name="Galiba G."/>
            <person name="Kalapos B."/>
            <person name="Nelson D.R."/>
            <person name="Li P."/>
            <person name="You F.M."/>
            <person name="Luo M.C."/>
            <person name="Dvorak J."/>
        </authorList>
    </citation>
    <scope>NUCLEOTIDE SEQUENCE [LARGE SCALE GENOMIC DNA]</scope>
    <source>
        <strain evidence="1">cv. AL8/78</strain>
    </source>
</reference>
<dbReference type="EnsemblPlants" id="AET3Gv20093900.3">
    <property type="protein sequence ID" value="AET3Gv20093900.3"/>
    <property type="gene ID" value="AET3Gv20093900"/>
</dbReference>
<reference evidence="2" key="1">
    <citation type="journal article" date="2014" name="Science">
        <title>Ancient hybridizations among the ancestral genomes of bread wheat.</title>
        <authorList>
            <consortium name="International Wheat Genome Sequencing Consortium,"/>
            <person name="Marcussen T."/>
            <person name="Sandve S.R."/>
            <person name="Heier L."/>
            <person name="Spannagl M."/>
            <person name="Pfeifer M."/>
            <person name="Jakobsen K.S."/>
            <person name="Wulff B.B."/>
            <person name="Steuernagel B."/>
            <person name="Mayer K.F."/>
            <person name="Olsen O.A."/>
        </authorList>
    </citation>
    <scope>NUCLEOTIDE SEQUENCE [LARGE SCALE GENOMIC DNA]</scope>
    <source>
        <strain evidence="2">cv. AL8/78</strain>
    </source>
</reference>
<dbReference type="Gramene" id="AET3Gv20093900.3">
    <property type="protein sequence ID" value="AET3Gv20093900.3"/>
    <property type="gene ID" value="AET3Gv20093900"/>
</dbReference>
<accession>A0A453DUP7</accession>
<dbReference type="Proteomes" id="UP000015105">
    <property type="component" value="Chromosome 3D"/>
</dbReference>
<reference evidence="1" key="4">
    <citation type="submission" date="2019-03" db="UniProtKB">
        <authorList>
            <consortium name="EnsemblPlants"/>
        </authorList>
    </citation>
    <scope>IDENTIFICATION</scope>
</reference>